<keyword evidence="3" id="KW-1185">Reference proteome</keyword>
<evidence type="ECO:0000256" key="1">
    <source>
        <dbReference type="SAM" id="SignalP"/>
    </source>
</evidence>
<dbReference type="EMBL" id="APKE01000021">
    <property type="protein sequence ID" value="KAF0675877.1"/>
    <property type="molecule type" value="Genomic_DNA"/>
</dbReference>
<reference evidence="2" key="1">
    <citation type="submission" date="2013-03" db="EMBL/GenBank/DDBJ databases">
        <title>Genome Sequence of the Profundibacterium mesophilum strain KAUST100406-0324T from Red Sea, a novel genus in the family Rhodobacteraceae.</title>
        <authorList>
            <person name="Essack M."/>
            <person name="Alam I."/>
            <person name="Lafi F."/>
            <person name="Alawi W."/>
            <person name="Kamanu F."/>
            <person name="Al-Suwailem A."/>
            <person name="Lee O.O."/>
            <person name="Xu Y."/>
            <person name="Bajic V."/>
            <person name="Qian P.-Y."/>
            <person name="Archer J."/>
        </authorList>
    </citation>
    <scope>NUCLEOTIDE SEQUENCE</scope>
    <source>
        <strain evidence="2">KAUST100406-0324</strain>
    </source>
</reference>
<accession>A0A921NPY9</accession>
<protein>
    <submittedName>
        <fullName evidence="2">Twin arginine translocation signal domain containing protein</fullName>
    </submittedName>
</protein>
<dbReference type="PROSITE" id="PS51318">
    <property type="entry name" value="TAT"/>
    <property type="match status" value="1"/>
</dbReference>
<dbReference type="InterPro" id="IPR006311">
    <property type="entry name" value="TAT_signal"/>
</dbReference>
<name>A0A921NPY9_9RHOB</name>
<evidence type="ECO:0000313" key="2">
    <source>
        <dbReference type="EMBL" id="KAF0675877.1"/>
    </source>
</evidence>
<feature type="signal peptide" evidence="1">
    <location>
        <begin position="1"/>
        <end position="25"/>
    </location>
</feature>
<keyword evidence="1" id="KW-0732">Signal</keyword>
<sequence length="167" mass="17192">MTSYRTLLAASLAAATLGLALPAAAQPVSASEAQLARSLGVAPGAYSLPQLVQLKALKSEGGSGARTRIRHLLNNSGTDAGATRADQLARGLGLAPGALSVAEMQQLAQARVENDSNRAEFVLSGRSHGEARAAARAQLAASLGVRAEGRSLNELVRLQANRRSDND</sequence>
<evidence type="ECO:0000313" key="3">
    <source>
        <dbReference type="Proteomes" id="UP000698242"/>
    </source>
</evidence>
<organism evidence="2 3">
    <name type="scientific">Profundibacterium mesophilum KAUST100406-0324</name>
    <dbReference type="NCBI Taxonomy" id="1037889"/>
    <lineage>
        <taxon>Bacteria</taxon>
        <taxon>Pseudomonadati</taxon>
        <taxon>Pseudomonadota</taxon>
        <taxon>Alphaproteobacteria</taxon>
        <taxon>Rhodobacterales</taxon>
        <taxon>Roseobacteraceae</taxon>
        <taxon>Profundibacterium</taxon>
    </lineage>
</organism>
<gene>
    <name evidence="2" type="ORF">PMES_01767</name>
</gene>
<dbReference type="RefSeq" id="WP_159965336.1">
    <property type="nucleotide sequence ID" value="NZ_APKE01000021.1"/>
</dbReference>
<proteinExistence type="predicted"/>
<comment type="caution">
    <text evidence="2">The sequence shown here is derived from an EMBL/GenBank/DDBJ whole genome shotgun (WGS) entry which is preliminary data.</text>
</comment>
<dbReference type="OrthoDB" id="7877136at2"/>
<dbReference type="AlphaFoldDB" id="A0A921NPY9"/>
<dbReference type="Proteomes" id="UP000698242">
    <property type="component" value="Unassembled WGS sequence"/>
</dbReference>
<feature type="chain" id="PRO_5036734369" evidence="1">
    <location>
        <begin position="26"/>
        <end position="167"/>
    </location>
</feature>